<gene>
    <name evidence="1" type="ORF">FA95DRAFT_1024202</name>
</gene>
<reference evidence="1" key="1">
    <citation type="submission" date="2021-02" db="EMBL/GenBank/DDBJ databases">
        <authorList>
            <consortium name="DOE Joint Genome Institute"/>
            <person name="Ahrendt S."/>
            <person name="Looney B.P."/>
            <person name="Miyauchi S."/>
            <person name="Morin E."/>
            <person name="Drula E."/>
            <person name="Courty P.E."/>
            <person name="Chicoki N."/>
            <person name="Fauchery L."/>
            <person name="Kohler A."/>
            <person name="Kuo A."/>
            <person name="Labutti K."/>
            <person name="Pangilinan J."/>
            <person name="Lipzen A."/>
            <person name="Riley R."/>
            <person name="Andreopoulos W."/>
            <person name="He G."/>
            <person name="Johnson J."/>
            <person name="Barry K.W."/>
            <person name="Grigoriev I.V."/>
            <person name="Nagy L."/>
            <person name="Hibbett D."/>
            <person name="Henrissat B."/>
            <person name="Matheny P.B."/>
            <person name="Labbe J."/>
            <person name="Martin F."/>
        </authorList>
    </citation>
    <scope>NUCLEOTIDE SEQUENCE</scope>
    <source>
        <strain evidence="1">FP105234-sp</strain>
    </source>
</reference>
<protein>
    <submittedName>
        <fullName evidence="1">Uncharacterized protein</fullName>
    </submittedName>
</protein>
<organism evidence="1 2">
    <name type="scientific">Auriscalpium vulgare</name>
    <dbReference type="NCBI Taxonomy" id="40419"/>
    <lineage>
        <taxon>Eukaryota</taxon>
        <taxon>Fungi</taxon>
        <taxon>Dikarya</taxon>
        <taxon>Basidiomycota</taxon>
        <taxon>Agaricomycotina</taxon>
        <taxon>Agaricomycetes</taxon>
        <taxon>Russulales</taxon>
        <taxon>Auriscalpiaceae</taxon>
        <taxon>Auriscalpium</taxon>
    </lineage>
</organism>
<dbReference type="EMBL" id="MU275884">
    <property type="protein sequence ID" value="KAI0048615.1"/>
    <property type="molecule type" value="Genomic_DNA"/>
</dbReference>
<name>A0ACB8RYC5_9AGAM</name>
<proteinExistence type="predicted"/>
<dbReference type="Proteomes" id="UP000814033">
    <property type="component" value="Unassembled WGS sequence"/>
</dbReference>
<evidence type="ECO:0000313" key="2">
    <source>
        <dbReference type="Proteomes" id="UP000814033"/>
    </source>
</evidence>
<evidence type="ECO:0000313" key="1">
    <source>
        <dbReference type="EMBL" id="KAI0048615.1"/>
    </source>
</evidence>
<sequence>MPSDLRPCHPRHGTRAARPARQIPTFCARTNPRRLRAPSNISSGGSESEGGARGTYLPTAQRDAFLPSCTYSPSTQARPTSPRGRCECIVPARSDCPPCAHATPASRAPSRLPQAWHRRAMVLDAGRRRSVQPVLSAWRGSSVRGLSIWIARRPSIEGRATWRTPRRANAAARSRHAAERSARGRRWDRARAPGRWRAFSGVELFGAC</sequence>
<reference evidence="1" key="2">
    <citation type="journal article" date="2022" name="New Phytol.">
        <title>Evolutionary transition to the ectomycorrhizal habit in the genomes of a hyperdiverse lineage of mushroom-forming fungi.</title>
        <authorList>
            <person name="Looney B."/>
            <person name="Miyauchi S."/>
            <person name="Morin E."/>
            <person name="Drula E."/>
            <person name="Courty P.E."/>
            <person name="Kohler A."/>
            <person name="Kuo A."/>
            <person name="LaButti K."/>
            <person name="Pangilinan J."/>
            <person name="Lipzen A."/>
            <person name="Riley R."/>
            <person name="Andreopoulos W."/>
            <person name="He G."/>
            <person name="Johnson J."/>
            <person name="Nolan M."/>
            <person name="Tritt A."/>
            <person name="Barry K.W."/>
            <person name="Grigoriev I.V."/>
            <person name="Nagy L.G."/>
            <person name="Hibbett D."/>
            <person name="Henrissat B."/>
            <person name="Matheny P.B."/>
            <person name="Labbe J."/>
            <person name="Martin F.M."/>
        </authorList>
    </citation>
    <scope>NUCLEOTIDE SEQUENCE</scope>
    <source>
        <strain evidence="1">FP105234-sp</strain>
    </source>
</reference>
<accession>A0ACB8RYC5</accession>
<keyword evidence="2" id="KW-1185">Reference proteome</keyword>
<comment type="caution">
    <text evidence="1">The sequence shown here is derived from an EMBL/GenBank/DDBJ whole genome shotgun (WGS) entry which is preliminary data.</text>
</comment>